<organism evidence="1 2">
    <name type="scientific">Saccharibacillus sacchari</name>
    <dbReference type="NCBI Taxonomy" id="456493"/>
    <lineage>
        <taxon>Bacteria</taxon>
        <taxon>Bacillati</taxon>
        <taxon>Bacillota</taxon>
        <taxon>Bacilli</taxon>
        <taxon>Bacillales</taxon>
        <taxon>Paenibacillaceae</taxon>
        <taxon>Saccharibacillus</taxon>
    </lineage>
</organism>
<sequence length="1640" mass="185137">MVKEAVDKRLLKQRIAIVGLACKFPAAKNKKEYWNNLIQGKNSIKVIPEDRWRLEEFHSADVNFPEEKISNWAGVVDNVFDFDNSFFHVSPREAKSMDPQQRLLLEETWSCIEDSGIPLKELQDKKTAVYIGAMTTDYRYEAIHEAETIDSYSCLGHFEALLANRISYNFNFCGTSQTLNAACASSLVAIHEAKRSLLAEDCDYAVAGGVNLNLHPSKYIAFSKSHMLSPDGQCKTFDADANGYVPGDGVGVVLLQRLDRALENGNHIYGLIDGSAINHGGKALSITAPQIKAQRDVIESAIKDANIDPETITYVEAHGTGTSLGDPIEIEALTQAFQSFTNKNNFCAIGSVKTNIGHLEAAAGIAGVIKVLMMMQYKKIPSHLNFKKLNPMIHLENSPFFITPTKVDWGGESNGAEQPLRAGVSSFGFGGVNAHVIMESYPPHTVGSQDEEWTGLFVLSAKTKRALEELILEWRDFIKTDYYATLSLRDVCSTLSHGREAMSWRCGVYVKSKKDIETFLSSYSLFESSHDKDPYILLLGNLSYEGYNDELKAYVHSFPGLSQNLAALFNQANEVLNIKTIKMNFFRPKWPIKYMNLYRFILSVAIGKFLIKMGLPVYCTASVKEGIWPALVLSEKVSFEEAVKIIQSQKSIDSIEFRKSHLFFYDAVKKQFRKPYVIDKEYINLMSNNSSPEFQIWEECVYLAKRLLKNQHTFRKLMEDWSRIIKQATKLNIIEVLDKDENILASETYGYGKSLGRLLLFSIIHSYISLNQKWKIQGSLLSQISEFDELLELLKDGLIDKNQIINLYLEPLTAGTEIVNSLMQADDLVFIEGKYSLLKEHKDAFSDIENNSLWIETLLAAETDVKELEEKKVFVVGEANASAGKQHFSLLNGQTTVESFSKKLLQLWTEGMEVCWIEADKDNRFNKVALPSTIFLGETFRLSRQNTLHQDEQDNRLKSNNVNAEISMKQQRQNVILKLEEQAMDRSEKVIVVENIEPGIAIIRMQDKTNRNMFSELLLSELARAFEDIENNDKIKAVILTGYENVFAMGGTQKQLTNIADRTSEFTHLSVIYKSALTCRVPVISAVQGHAMGGGFSLALYGDLIVMANEGIYTANYLNYGFTPGLGSTYIMKEKLGVTLSNEMIFTSGEYSGDALKLRGCSFIFTEQSNVLTEAIRLATSIAGKPSKAVRVLKSELSNRILKELMPIIENEVYMHAQVFESSEVQEVKERITSRFTKNNLKKDLKKEVDQRKDQAGNKVKVINSEFTSSTAIASDILNIISGVLQLPLAEIDRESEFEELGVDSISAIEIIRNVNKKFNLHIDTVSFYNYRSINLFIDFLEKEIGQSSASSNIAVRKIELRDTKSEYSSPPIISHNDKASGEIEVIEEQILQVISDVVDINLNKEYFDISFKEIGIDSINGVEIIRDLNKVLLTNLETIVLYEYSTVRALAQYIRQKAEPKNVYIPQSPSQIKLRDLKEQGERSALEEFKHEAPITLRNEKDNSEIESILMSLLSRILMITPDKIQAKTELSLLGLDSIGSVEFIRDINKHFKLNLETILVYEYTTVEAISDYISKQSSEDVREQKTVSFSYPEVVEQSRSYDKTLGNKQVLDLLRQLRNGEIGLEKVMELTGGLHERK</sequence>
<dbReference type="Proteomes" id="UP001380953">
    <property type="component" value="Unassembled WGS sequence"/>
</dbReference>
<reference evidence="1" key="1">
    <citation type="submission" date="2024-03" db="EMBL/GenBank/DDBJ databases">
        <title>Whole genome sequecning of epiphytes from Marcgravia umbellata leaves.</title>
        <authorList>
            <person name="Kumar G."/>
            <person name="Savka M.A."/>
        </authorList>
    </citation>
    <scope>NUCLEOTIDE SEQUENCE</scope>
    <source>
        <strain evidence="1">RIT_BL5</strain>
    </source>
</reference>
<protein>
    <submittedName>
        <fullName evidence="1">Beta-ketoacyl synthase N-terminal-like domain-containing protein</fullName>
    </submittedName>
</protein>
<proteinExistence type="predicted"/>
<comment type="caution">
    <text evidence="1">The sequence shown here is derived from an EMBL/GenBank/DDBJ whole genome shotgun (WGS) entry which is preliminary data.</text>
</comment>
<name>A0ACC6PJD4_9BACL</name>
<evidence type="ECO:0000313" key="1">
    <source>
        <dbReference type="EMBL" id="MEJ8307084.1"/>
    </source>
</evidence>
<keyword evidence="2" id="KW-1185">Reference proteome</keyword>
<dbReference type="EMBL" id="JBBKAR010000060">
    <property type="protein sequence ID" value="MEJ8307084.1"/>
    <property type="molecule type" value="Genomic_DNA"/>
</dbReference>
<gene>
    <name evidence="1" type="ORF">WKI47_24510</name>
</gene>
<accession>A0ACC6PJD4</accession>
<evidence type="ECO:0000313" key="2">
    <source>
        <dbReference type="Proteomes" id="UP001380953"/>
    </source>
</evidence>